<organism evidence="1 2">
    <name type="scientific">Microbacterium soli</name>
    <dbReference type="NCBI Taxonomy" id="446075"/>
    <lineage>
        <taxon>Bacteria</taxon>
        <taxon>Bacillati</taxon>
        <taxon>Actinomycetota</taxon>
        <taxon>Actinomycetes</taxon>
        <taxon>Micrococcales</taxon>
        <taxon>Microbacteriaceae</taxon>
        <taxon>Microbacterium</taxon>
    </lineage>
</organism>
<reference evidence="2" key="1">
    <citation type="journal article" date="2019" name="Int. J. Syst. Evol. Microbiol.">
        <title>The Global Catalogue of Microorganisms (GCM) 10K type strain sequencing project: providing services to taxonomists for standard genome sequencing and annotation.</title>
        <authorList>
            <consortium name="The Broad Institute Genomics Platform"/>
            <consortium name="The Broad Institute Genome Sequencing Center for Infectious Disease"/>
            <person name="Wu L."/>
            <person name="Ma J."/>
        </authorList>
    </citation>
    <scope>NUCLEOTIDE SEQUENCE [LARGE SCALE GENOMIC DNA]</scope>
    <source>
        <strain evidence="2">JCM 17024</strain>
    </source>
</reference>
<dbReference type="RefSeq" id="WP_344817817.1">
    <property type="nucleotide sequence ID" value="NZ_BAABCP010000001.1"/>
</dbReference>
<evidence type="ECO:0000313" key="1">
    <source>
        <dbReference type="EMBL" id="GAA3928281.1"/>
    </source>
</evidence>
<proteinExistence type="predicted"/>
<sequence length="53" mass="5412">MVETQNDAPRRAEATLNAVPSLQVLQTDAEAGLCADGYCVLPAAAQSGAHAQS</sequence>
<name>A0ABP7MQQ8_9MICO</name>
<accession>A0ABP7MQQ8</accession>
<gene>
    <name evidence="1" type="ORF">GCM10022383_04010</name>
</gene>
<evidence type="ECO:0000313" key="2">
    <source>
        <dbReference type="Proteomes" id="UP001501591"/>
    </source>
</evidence>
<dbReference type="Proteomes" id="UP001501591">
    <property type="component" value="Unassembled WGS sequence"/>
</dbReference>
<dbReference type="EMBL" id="BAABCP010000001">
    <property type="protein sequence ID" value="GAA3928281.1"/>
    <property type="molecule type" value="Genomic_DNA"/>
</dbReference>
<keyword evidence="2" id="KW-1185">Reference proteome</keyword>
<protein>
    <submittedName>
        <fullName evidence="1">Uncharacterized protein</fullName>
    </submittedName>
</protein>
<comment type="caution">
    <text evidence="1">The sequence shown here is derived from an EMBL/GenBank/DDBJ whole genome shotgun (WGS) entry which is preliminary data.</text>
</comment>